<dbReference type="GO" id="GO:0035770">
    <property type="term" value="C:ribonucleoprotein granule"/>
    <property type="evidence" value="ECO:0007669"/>
    <property type="project" value="TreeGrafter"/>
</dbReference>
<feature type="compositionally biased region" description="Basic residues" evidence="1">
    <location>
        <begin position="627"/>
        <end position="637"/>
    </location>
</feature>
<name>A0A383VGT6_TETOB</name>
<evidence type="ECO:0008006" key="4">
    <source>
        <dbReference type="Google" id="ProtNLM"/>
    </source>
</evidence>
<dbReference type="GO" id="GO:0009507">
    <property type="term" value="C:chloroplast"/>
    <property type="evidence" value="ECO:0007669"/>
    <property type="project" value="GOC"/>
</dbReference>
<organism evidence="2 3">
    <name type="scientific">Tetradesmus obliquus</name>
    <name type="common">Green alga</name>
    <name type="synonym">Acutodesmus obliquus</name>
    <dbReference type="NCBI Taxonomy" id="3088"/>
    <lineage>
        <taxon>Eukaryota</taxon>
        <taxon>Viridiplantae</taxon>
        <taxon>Chlorophyta</taxon>
        <taxon>core chlorophytes</taxon>
        <taxon>Chlorophyceae</taxon>
        <taxon>CS clade</taxon>
        <taxon>Sphaeropleales</taxon>
        <taxon>Scenedesmaceae</taxon>
        <taxon>Tetradesmus</taxon>
    </lineage>
</organism>
<dbReference type="GO" id="GO:0000963">
    <property type="term" value="P:mitochondrial RNA processing"/>
    <property type="evidence" value="ECO:0007669"/>
    <property type="project" value="TreeGrafter"/>
</dbReference>
<dbReference type="AlphaFoldDB" id="A0A383VGT6"/>
<evidence type="ECO:0000313" key="2">
    <source>
        <dbReference type="EMBL" id="SZX64717.1"/>
    </source>
</evidence>
<feature type="region of interest" description="Disordered" evidence="1">
    <location>
        <begin position="569"/>
        <end position="637"/>
    </location>
</feature>
<dbReference type="EMBL" id="FNXT01000453">
    <property type="protein sequence ID" value="SZX64717.1"/>
    <property type="molecule type" value="Genomic_DNA"/>
</dbReference>
<dbReference type="InterPro" id="IPR016024">
    <property type="entry name" value="ARM-type_fold"/>
</dbReference>
<dbReference type="STRING" id="3088.A0A383VGT6"/>
<evidence type="ECO:0000313" key="3">
    <source>
        <dbReference type="Proteomes" id="UP000256970"/>
    </source>
</evidence>
<sequence length="637" mass="68788">MGNSRGSGRESGGKRSWQGGSSSSSSSSSSRAQGQAGAPSKGLSSQGITDAVTACTTPQELVQVIEQNIDNMTAYNLPAAIWKLSKLSCGDPQPYAACVQQYMRLYKGDSARHLSNAVYGLCTAPAAIIRQHQAALQQQLVPAFISKVAAANAQDISNVVYGMAVSGQRLPEESVRRLLGAFVYNLRQTTPQPVSNMLWAVATMEHTVPAGQLQQLLDAFTSMLRQAKPQEVSNTIWAVATVGQKVPARQLQQLLGALVSMLQQAKSQDISNTLWAVAKLEQKTPSGQLKQFLGSFVSTLQQATPQNVSNTLLACAKLSFLPQQLLAAPGLAGLLLAGTPQGLANAAWACGQLGHRDEQLMGALLAEVTQRLGVEIKSSHSTRCNSQNLYNMCWAVAVLDLQQRAQQVLQLAQACSSTWGDTAAEEQRQLWQVHTWLLDFQLAGGQGLQGSLTEQQLQQCEAAWQQQMQHTSEQQHSEFQRSVFASVQRLPITWQQQPQMEQLSVGRDGVTPDGALLLDIAGRTVAGVLVAVEADGPTHFREPDRGLMGTTQYRNRALAVRGYRLGGVVGGSTAAQPDTKQATGPKPQQQQQQQQQQHQQTPVRAAARALLEKAGLPGQGTSQQPTRQRRRRSQPDS</sequence>
<dbReference type="GO" id="GO:0044528">
    <property type="term" value="P:regulation of mitochondrial mRNA stability"/>
    <property type="evidence" value="ECO:0007669"/>
    <property type="project" value="TreeGrafter"/>
</dbReference>
<keyword evidence="3" id="KW-1185">Reference proteome</keyword>
<dbReference type="SUPFAM" id="SSF48371">
    <property type="entry name" value="ARM repeat"/>
    <property type="match status" value="1"/>
</dbReference>
<dbReference type="GO" id="GO:0003723">
    <property type="term" value="F:RNA binding"/>
    <property type="evidence" value="ECO:0007669"/>
    <property type="project" value="TreeGrafter"/>
</dbReference>
<feature type="compositionally biased region" description="Polar residues" evidence="1">
    <location>
        <begin position="573"/>
        <end position="582"/>
    </location>
</feature>
<feature type="region of interest" description="Disordered" evidence="1">
    <location>
        <begin position="1"/>
        <end position="46"/>
    </location>
</feature>
<evidence type="ECO:0000256" key="1">
    <source>
        <dbReference type="SAM" id="MobiDB-lite"/>
    </source>
</evidence>
<protein>
    <recommendedName>
        <fullName evidence="4">RAP domain-containing protein</fullName>
    </recommendedName>
</protein>
<dbReference type="InterPro" id="IPR050870">
    <property type="entry name" value="FAST_kinase"/>
</dbReference>
<dbReference type="PANTHER" id="PTHR21228">
    <property type="entry name" value="FAST LEU-RICH DOMAIN-CONTAINING"/>
    <property type="match status" value="1"/>
</dbReference>
<dbReference type="GO" id="GO:1901259">
    <property type="term" value="P:chloroplast rRNA processing"/>
    <property type="evidence" value="ECO:0007669"/>
    <property type="project" value="TreeGrafter"/>
</dbReference>
<dbReference type="PANTHER" id="PTHR21228:SF40">
    <property type="entry name" value="LD45607P"/>
    <property type="match status" value="1"/>
</dbReference>
<reference evidence="2 3" key="1">
    <citation type="submission" date="2016-10" db="EMBL/GenBank/DDBJ databases">
        <authorList>
            <person name="Cai Z."/>
        </authorList>
    </citation>
    <scope>NUCLEOTIDE SEQUENCE [LARGE SCALE GENOMIC DNA]</scope>
</reference>
<proteinExistence type="predicted"/>
<accession>A0A383VGT6</accession>
<gene>
    <name evidence="2" type="ORF">BQ4739_LOCUS5209</name>
</gene>
<dbReference type="InterPro" id="IPR011989">
    <property type="entry name" value="ARM-like"/>
</dbReference>
<dbReference type="Gene3D" id="1.25.10.10">
    <property type="entry name" value="Leucine-rich Repeat Variant"/>
    <property type="match status" value="1"/>
</dbReference>
<dbReference type="Proteomes" id="UP000256970">
    <property type="component" value="Unassembled WGS sequence"/>
</dbReference>
<feature type="compositionally biased region" description="Low complexity" evidence="1">
    <location>
        <begin position="588"/>
        <end position="600"/>
    </location>
</feature>
<feature type="compositionally biased region" description="Low complexity" evidence="1">
    <location>
        <begin position="14"/>
        <end position="40"/>
    </location>
</feature>
<dbReference type="GO" id="GO:0005759">
    <property type="term" value="C:mitochondrial matrix"/>
    <property type="evidence" value="ECO:0007669"/>
    <property type="project" value="TreeGrafter"/>
</dbReference>